<dbReference type="PANTHER" id="PTHR37423">
    <property type="entry name" value="SOLUBLE LYTIC MUREIN TRANSGLYCOSYLASE-RELATED"/>
    <property type="match status" value="1"/>
</dbReference>
<dbReference type="SUPFAM" id="SSF48435">
    <property type="entry name" value="Bacterial muramidases"/>
    <property type="match status" value="1"/>
</dbReference>
<reference evidence="5 6" key="1">
    <citation type="submission" date="2021-05" db="EMBL/GenBank/DDBJ databases">
        <title>Croceibacterium sp. LX-88 genome sequence.</title>
        <authorList>
            <person name="Luo X."/>
        </authorList>
    </citation>
    <scope>NUCLEOTIDE SEQUENCE [LARGE SCALE GENOMIC DNA]</scope>
    <source>
        <strain evidence="5 6">LX-88</strain>
    </source>
</reference>
<dbReference type="Gene3D" id="1.10.530.10">
    <property type="match status" value="1"/>
</dbReference>
<dbReference type="Gene3D" id="1.25.20.10">
    <property type="entry name" value="Bacterial muramidases"/>
    <property type="match status" value="1"/>
</dbReference>
<dbReference type="EMBL" id="JAHFVK010000001">
    <property type="protein sequence ID" value="MBT2133400.1"/>
    <property type="molecule type" value="Genomic_DNA"/>
</dbReference>
<evidence type="ECO:0000313" key="5">
    <source>
        <dbReference type="EMBL" id="MBT2133400.1"/>
    </source>
</evidence>
<gene>
    <name evidence="5" type="ORF">KK137_03540</name>
</gene>
<dbReference type="PANTHER" id="PTHR37423:SF2">
    <property type="entry name" value="MEMBRANE-BOUND LYTIC MUREIN TRANSGLYCOSYLASE C"/>
    <property type="match status" value="1"/>
</dbReference>
<organism evidence="5 6">
    <name type="scientific">Croceibacterium selenioxidans</name>
    <dbReference type="NCBI Taxonomy" id="2838833"/>
    <lineage>
        <taxon>Bacteria</taxon>
        <taxon>Pseudomonadati</taxon>
        <taxon>Pseudomonadota</taxon>
        <taxon>Alphaproteobacteria</taxon>
        <taxon>Sphingomonadales</taxon>
        <taxon>Erythrobacteraceae</taxon>
        <taxon>Croceibacterium</taxon>
    </lineage>
</organism>
<keyword evidence="6" id="KW-1185">Reference proteome</keyword>
<name>A0ABS5W0V4_9SPHN</name>
<evidence type="ECO:0000313" key="6">
    <source>
        <dbReference type="Proteomes" id="UP000811255"/>
    </source>
</evidence>
<dbReference type="InterPro" id="IPR008939">
    <property type="entry name" value="Lytic_TGlycosylase_superhlx_U"/>
</dbReference>
<dbReference type="CDD" id="cd13401">
    <property type="entry name" value="Slt70-like"/>
    <property type="match status" value="1"/>
</dbReference>
<dbReference type="Proteomes" id="UP000811255">
    <property type="component" value="Unassembled WGS sequence"/>
</dbReference>
<feature type="domain" description="Transglycosylase SLT" evidence="4">
    <location>
        <begin position="444"/>
        <end position="546"/>
    </location>
</feature>
<dbReference type="SUPFAM" id="SSF53955">
    <property type="entry name" value="Lysozyme-like"/>
    <property type="match status" value="1"/>
</dbReference>
<protein>
    <submittedName>
        <fullName evidence="5">Lytic transglycosylase domain-containing protein</fullName>
    </submittedName>
</protein>
<comment type="similarity">
    <text evidence="1">Belongs to the transglycosylase Slt family.</text>
</comment>
<evidence type="ECO:0000256" key="2">
    <source>
        <dbReference type="ARBA" id="ARBA00009387"/>
    </source>
</evidence>
<dbReference type="Pfam" id="PF01464">
    <property type="entry name" value="SLT"/>
    <property type="match status" value="1"/>
</dbReference>
<comment type="similarity">
    <text evidence="2">Belongs to the virb1 family.</text>
</comment>
<evidence type="ECO:0000256" key="1">
    <source>
        <dbReference type="ARBA" id="ARBA00007734"/>
    </source>
</evidence>
<keyword evidence="3" id="KW-0732">Signal</keyword>
<evidence type="ECO:0000259" key="4">
    <source>
        <dbReference type="Pfam" id="PF01464"/>
    </source>
</evidence>
<sequence>MSYAISRWEQLAASPQYTFEDYAGFLLSYPGFPDEDKLRANAEARLGYDYVSPERLVAYFDRYPPVTNNGRAQYAVAMLTLRPDQAEAAARAAWRGGEMSDGALAILYGNYGSRFTPEDHDARMDALLWQRNAYAAAQQLPYVSPGKANIYAARLAILQGGDGYTTDGSATTDPGYLYNRSRELRQEGRDQEAVSMLASHPPLSVKPFDPTAWITEHLTVARLTSGNTAVQVAQRATEPFADINEIVTGPYKLRDDYTSLMWLGGTNALWYLGDGNAAAALFYRYGAAAKTPQTRSKGFFWAGRAAGQAGDQAAANRYYEMAAQYPEYFYGLLALEQLGRSPPAYAASVPAQPTQLQRDAYYASPINQALVALASSGHTWQTKRKFYTAAANQAQTEVDLQLVGDAARDLHLPELAVVVGRTAPEKGFTGFTTVGFPVVQTPSGADWTMVHAISRQESEFDDYRVSHAGAQGLMQLMPGTAREQAGKLGVVYMSASLMTDQQYNIMLGNGYFRRMLNTYGSYPLAVAAYNAGPGNVNKWLRQNGDPRTGSIGWVDWIERIPIFETRNYVQRVVENAVVYEALHPELATYGRPRTINEFLR</sequence>
<evidence type="ECO:0000256" key="3">
    <source>
        <dbReference type="ARBA" id="ARBA00022729"/>
    </source>
</evidence>
<proteinExistence type="inferred from homology"/>
<accession>A0ABS5W0V4</accession>
<dbReference type="InterPro" id="IPR008258">
    <property type="entry name" value="Transglycosylase_SLT_dom_1"/>
</dbReference>
<comment type="caution">
    <text evidence="5">The sequence shown here is derived from an EMBL/GenBank/DDBJ whole genome shotgun (WGS) entry which is preliminary data.</text>
</comment>
<dbReference type="InterPro" id="IPR023346">
    <property type="entry name" value="Lysozyme-like_dom_sf"/>
</dbReference>